<keyword evidence="1" id="KW-0732">Signal</keyword>
<feature type="signal peptide" evidence="1">
    <location>
        <begin position="1"/>
        <end position="19"/>
    </location>
</feature>
<name>L7JZ35_TRAHO</name>
<organism evidence="2 3">
    <name type="scientific">Trachipleistophora hominis</name>
    <name type="common">Microsporidian parasite</name>
    <dbReference type="NCBI Taxonomy" id="72359"/>
    <lineage>
        <taxon>Eukaryota</taxon>
        <taxon>Fungi</taxon>
        <taxon>Fungi incertae sedis</taxon>
        <taxon>Microsporidia</taxon>
        <taxon>Pleistophoridae</taxon>
        <taxon>Trachipleistophora</taxon>
    </lineage>
</organism>
<accession>L7JZ35</accession>
<dbReference type="VEuPathDB" id="MicrosporidiaDB:THOM_0305"/>
<protein>
    <submittedName>
        <fullName evidence="2">Uncharacterized protein</fullName>
    </submittedName>
</protein>
<dbReference type="AlphaFoldDB" id="L7JZ35"/>
<dbReference type="EMBL" id="JH993832">
    <property type="protein sequence ID" value="ELQ76590.1"/>
    <property type="molecule type" value="Genomic_DNA"/>
</dbReference>
<evidence type="ECO:0000313" key="3">
    <source>
        <dbReference type="Proteomes" id="UP000011185"/>
    </source>
</evidence>
<sequence>MRAKLELIVLFVAYVLSNASYRGQNNDVCSPFDIGCRDYGLADYYPRYHFNGRYMGDERMRIPFSIALNAPILGNI</sequence>
<feature type="chain" id="PRO_5003978913" evidence="1">
    <location>
        <begin position="20"/>
        <end position="76"/>
    </location>
</feature>
<evidence type="ECO:0000313" key="2">
    <source>
        <dbReference type="EMBL" id="ELQ76590.1"/>
    </source>
</evidence>
<dbReference type="Proteomes" id="UP000011185">
    <property type="component" value="Unassembled WGS sequence"/>
</dbReference>
<dbReference type="HOGENOM" id="CLU_2656201_0_0_1"/>
<proteinExistence type="predicted"/>
<evidence type="ECO:0000256" key="1">
    <source>
        <dbReference type="SAM" id="SignalP"/>
    </source>
</evidence>
<keyword evidence="3" id="KW-1185">Reference proteome</keyword>
<reference evidence="2 3" key="1">
    <citation type="journal article" date="2012" name="PLoS Pathog.">
        <title>The genome of the obligate intracellular parasite Trachipleistophora hominis: new insights into microsporidian genome dynamics and reductive evolution.</title>
        <authorList>
            <person name="Heinz E."/>
            <person name="Williams T.A."/>
            <person name="Nakjang S."/>
            <person name="Noel C.J."/>
            <person name="Swan D.C."/>
            <person name="Goldberg A.V."/>
            <person name="Harris S.R."/>
            <person name="Weinmaier T."/>
            <person name="Markert S."/>
            <person name="Becher D."/>
            <person name="Bernhardt J."/>
            <person name="Dagan T."/>
            <person name="Hacker C."/>
            <person name="Lucocq J.M."/>
            <person name="Schweder T."/>
            <person name="Rattei T."/>
            <person name="Hall N."/>
            <person name="Hirt R.P."/>
            <person name="Embley T.M."/>
        </authorList>
    </citation>
    <scope>NUCLEOTIDE SEQUENCE [LARGE SCALE GENOMIC DNA]</scope>
</reference>
<gene>
    <name evidence="2" type="ORF">THOM_0305</name>
</gene>
<dbReference type="InParanoid" id="L7JZ35"/>